<feature type="domain" description="NB-ARC" evidence="1">
    <location>
        <begin position="276"/>
        <end position="451"/>
    </location>
</feature>
<dbReference type="AlphaFoldDB" id="A0A6G1IIM0"/>
<organism evidence="3 4">
    <name type="scientific">Lentithecium fluviatile CBS 122367</name>
    <dbReference type="NCBI Taxonomy" id="1168545"/>
    <lineage>
        <taxon>Eukaryota</taxon>
        <taxon>Fungi</taxon>
        <taxon>Dikarya</taxon>
        <taxon>Ascomycota</taxon>
        <taxon>Pezizomycotina</taxon>
        <taxon>Dothideomycetes</taxon>
        <taxon>Pleosporomycetidae</taxon>
        <taxon>Pleosporales</taxon>
        <taxon>Massarineae</taxon>
        <taxon>Lentitheciaceae</taxon>
        <taxon>Lentithecium</taxon>
    </lineage>
</organism>
<dbReference type="SMART" id="SM00028">
    <property type="entry name" value="TPR"/>
    <property type="match status" value="6"/>
</dbReference>
<evidence type="ECO:0000313" key="3">
    <source>
        <dbReference type="EMBL" id="KAF2677749.1"/>
    </source>
</evidence>
<protein>
    <submittedName>
        <fullName evidence="3">Kinesin light chain 1</fullName>
    </submittedName>
</protein>
<dbReference type="SUPFAM" id="SSF52540">
    <property type="entry name" value="P-loop containing nucleoside triphosphate hydrolases"/>
    <property type="match status" value="1"/>
</dbReference>
<dbReference type="InterPro" id="IPR019734">
    <property type="entry name" value="TPR_rpt"/>
</dbReference>
<proteinExistence type="predicted"/>
<dbReference type="Gene3D" id="1.25.40.10">
    <property type="entry name" value="Tetratricopeptide repeat domain"/>
    <property type="match status" value="2"/>
</dbReference>
<dbReference type="Proteomes" id="UP000799291">
    <property type="component" value="Unassembled WGS sequence"/>
</dbReference>
<dbReference type="Pfam" id="PF06985">
    <property type="entry name" value="HET"/>
    <property type="match status" value="1"/>
</dbReference>
<dbReference type="NCBIfam" id="NF040586">
    <property type="entry name" value="FxSxx_TPR"/>
    <property type="match status" value="1"/>
</dbReference>
<dbReference type="InterPro" id="IPR010730">
    <property type="entry name" value="HET"/>
</dbReference>
<dbReference type="Pfam" id="PF13424">
    <property type="entry name" value="TPR_12"/>
    <property type="match status" value="2"/>
</dbReference>
<dbReference type="Pfam" id="PF00931">
    <property type="entry name" value="NB-ARC"/>
    <property type="match status" value="1"/>
</dbReference>
<name>A0A6G1IIM0_9PLEO</name>
<dbReference type="PANTHER" id="PTHR46082">
    <property type="entry name" value="ATP/GTP-BINDING PROTEIN-RELATED"/>
    <property type="match status" value="1"/>
</dbReference>
<dbReference type="EMBL" id="MU005619">
    <property type="protein sequence ID" value="KAF2677749.1"/>
    <property type="molecule type" value="Genomic_DNA"/>
</dbReference>
<feature type="domain" description="Heterokaryon incompatibility" evidence="2">
    <location>
        <begin position="26"/>
        <end position="112"/>
    </location>
</feature>
<evidence type="ECO:0000259" key="2">
    <source>
        <dbReference type="Pfam" id="PF06985"/>
    </source>
</evidence>
<dbReference type="InterPro" id="IPR053137">
    <property type="entry name" value="NLR-like"/>
</dbReference>
<accession>A0A6G1IIM0</accession>
<dbReference type="PRINTS" id="PR00381">
    <property type="entry name" value="KINESINLIGHT"/>
</dbReference>
<reference evidence="3" key="1">
    <citation type="journal article" date="2020" name="Stud. Mycol.">
        <title>101 Dothideomycetes genomes: a test case for predicting lifestyles and emergence of pathogens.</title>
        <authorList>
            <person name="Haridas S."/>
            <person name="Albert R."/>
            <person name="Binder M."/>
            <person name="Bloem J."/>
            <person name="Labutti K."/>
            <person name="Salamov A."/>
            <person name="Andreopoulos B."/>
            <person name="Baker S."/>
            <person name="Barry K."/>
            <person name="Bills G."/>
            <person name="Bluhm B."/>
            <person name="Cannon C."/>
            <person name="Castanera R."/>
            <person name="Culley D."/>
            <person name="Daum C."/>
            <person name="Ezra D."/>
            <person name="Gonzalez J."/>
            <person name="Henrissat B."/>
            <person name="Kuo A."/>
            <person name="Liang C."/>
            <person name="Lipzen A."/>
            <person name="Lutzoni F."/>
            <person name="Magnuson J."/>
            <person name="Mondo S."/>
            <person name="Nolan M."/>
            <person name="Ohm R."/>
            <person name="Pangilinan J."/>
            <person name="Park H.-J."/>
            <person name="Ramirez L."/>
            <person name="Alfaro M."/>
            <person name="Sun H."/>
            <person name="Tritt A."/>
            <person name="Yoshinaga Y."/>
            <person name="Zwiers L.-H."/>
            <person name="Turgeon B."/>
            <person name="Goodwin S."/>
            <person name="Spatafora J."/>
            <person name="Crous P."/>
            <person name="Grigoriev I."/>
        </authorList>
    </citation>
    <scope>NUCLEOTIDE SEQUENCE</scope>
    <source>
        <strain evidence="3">CBS 122367</strain>
    </source>
</reference>
<evidence type="ECO:0000313" key="4">
    <source>
        <dbReference type="Proteomes" id="UP000799291"/>
    </source>
</evidence>
<dbReference type="OrthoDB" id="1658288at2759"/>
<dbReference type="InterPro" id="IPR027417">
    <property type="entry name" value="P-loop_NTPase"/>
</dbReference>
<dbReference type="InterPro" id="IPR002182">
    <property type="entry name" value="NB-ARC"/>
</dbReference>
<sequence>MMRLLKRLLRGDFQLVSFNDDNVPRYAILSHTWTEGQEVTYNELVAGIGKDKTGYDKIRFCSERATTDGLEYFWVDTCCIDKSTSDELSTAINSMFRWYQRASRCYVYLSDVAVPKDVADAEAFWITWRESFRRSRWFTRGWTLQELLAPPSVEFFSKDYKRLGTRISLEQEIHEITKIPIRGLRGQNLTEYSVEERMGWAGQRTTTLKEDQVYCLLGIFGVFLPLIYGEGEAYAKSRLREEIQKRREGLGIERLHGLSVSSLLPFPRNELFVGREDQLQVLEQSLLSSNTHRRITIYGLGGCGKSALAIELAYRALARHARRLVFWVPAMSQESFDLAYREIGIRLRIPGITDDNADIRKLVKDTLSSGSLGNWLMIIDNADDPGVLLGTTINDPSSARLSDCLPHSTSGTILFTTRSRKAAGALTQSNVLELSDMSQAEAGQLLTQRITKQALVDDETAVQELLEMLTYLPLAIVQAAAFINNNDISVSGYISLFRHASTEHELFSEHFEDSSRYREMDSTIAKTWHISFDQIRRQDRLAAEYLSFMACIDRINIPQSLLPPANSLVRQMKALGTLTGYAFITERQQAVQQMDKERFFDMHRLVRMASVWWLDSHDEWVTWAGRAVARLEDLVPHGGHERKEVWTAYLSHAIYVAGLDDIVDETARASLLNRVGRCQAILGQYSAAEATHRQVLFLTEKVLNPEHPSTLTSMSNLAGVLDSQGKYKEAESMNRQTLVRREKVLGSEHPDTLTSMNNLARVLDHQGKYEEAELMNRQTLARREKVLGLEHPDTLVSMSNLALVLDRQGKYEEAESMNRQTLAQREKVLGPDHPDTLTSMNNLARVLDHQGKYKEAELMNRQTLARREKVLGLEHPDTLVSMSNLALVLDRQGKYEEAESMNRQTLARTEKVLESEHPGTLVSMSNLAGVLGRRGKYEEAELMNRQTLGRREKVLGPEHPDTLVSMSNLALVLDRQGKYEEAESMNRQTLARTEKVLGSDIQKR</sequence>
<dbReference type="Pfam" id="PF13374">
    <property type="entry name" value="TPR_10"/>
    <property type="match status" value="3"/>
</dbReference>
<dbReference type="PANTHER" id="PTHR46082:SF6">
    <property type="entry name" value="AAA+ ATPASE DOMAIN-CONTAINING PROTEIN-RELATED"/>
    <property type="match status" value="1"/>
</dbReference>
<dbReference type="GO" id="GO:0043531">
    <property type="term" value="F:ADP binding"/>
    <property type="evidence" value="ECO:0007669"/>
    <property type="project" value="InterPro"/>
</dbReference>
<dbReference type="Gene3D" id="3.40.50.300">
    <property type="entry name" value="P-loop containing nucleotide triphosphate hydrolases"/>
    <property type="match status" value="1"/>
</dbReference>
<dbReference type="SUPFAM" id="SSF48452">
    <property type="entry name" value="TPR-like"/>
    <property type="match status" value="3"/>
</dbReference>
<gene>
    <name evidence="3" type="ORF">K458DRAFT_156835</name>
</gene>
<evidence type="ECO:0000259" key="1">
    <source>
        <dbReference type="Pfam" id="PF00931"/>
    </source>
</evidence>
<dbReference type="InterPro" id="IPR011990">
    <property type="entry name" value="TPR-like_helical_dom_sf"/>
</dbReference>
<keyword evidence="4" id="KW-1185">Reference proteome</keyword>